<keyword evidence="5" id="KW-1185">Reference proteome</keyword>
<organism evidence="4 5">
    <name type="scientific">Ilex paraguariensis</name>
    <name type="common">yerba mate</name>
    <dbReference type="NCBI Taxonomy" id="185542"/>
    <lineage>
        <taxon>Eukaryota</taxon>
        <taxon>Viridiplantae</taxon>
        <taxon>Streptophyta</taxon>
        <taxon>Embryophyta</taxon>
        <taxon>Tracheophyta</taxon>
        <taxon>Spermatophyta</taxon>
        <taxon>Magnoliopsida</taxon>
        <taxon>eudicotyledons</taxon>
        <taxon>Gunneridae</taxon>
        <taxon>Pentapetalae</taxon>
        <taxon>asterids</taxon>
        <taxon>campanulids</taxon>
        <taxon>Aquifoliales</taxon>
        <taxon>Aquifoliaceae</taxon>
        <taxon>Ilex</taxon>
    </lineage>
</organism>
<comment type="caution">
    <text evidence="4">The sequence shown here is derived from an EMBL/GenBank/DDBJ whole genome shotgun (WGS) entry which is preliminary data.</text>
</comment>
<dbReference type="Proteomes" id="UP001642360">
    <property type="component" value="Unassembled WGS sequence"/>
</dbReference>
<feature type="region of interest" description="Disordered" evidence="2">
    <location>
        <begin position="136"/>
        <end position="158"/>
    </location>
</feature>
<evidence type="ECO:0000313" key="4">
    <source>
        <dbReference type="EMBL" id="CAK9145910.1"/>
    </source>
</evidence>
<dbReference type="Pfam" id="PF21539">
    <property type="entry name" value="Med15_C"/>
    <property type="match status" value="1"/>
</dbReference>
<reference evidence="4 5" key="1">
    <citation type="submission" date="2024-02" db="EMBL/GenBank/DDBJ databases">
        <authorList>
            <person name="Vignale AGUSTIN F."/>
            <person name="Sosa J E."/>
            <person name="Modenutti C."/>
        </authorList>
    </citation>
    <scope>NUCLEOTIDE SEQUENCE [LARGE SCALE GENOMIC DNA]</scope>
</reference>
<feature type="compositionally biased region" description="Low complexity" evidence="2">
    <location>
        <begin position="555"/>
        <end position="574"/>
    </location>
</feature>
<feature type="region of interest" description="Disordered" evidence="2">
    <location>
        <begin position="550"/>
        <end position="574"/>
    </location>
</feature>
<dbReference type="PANTHER" id="PTHR33137">
    <property type="entry name" value="MEDIATOR OF RNA POLYMERASE II TRANSCRIPTION SUBUNIT 15A-RELATED"/>
    <property type="match status" value="1"/>
</dbReference>
<feature type="domain" description="ARC105/Med15 mediator subunit C-terminal" evidence="3">
    <location>
        <begin position="838"/>
        <end position="908"/>
    </location>
</feature>
<gene>
    <name evidence="4" type="ORF">ILEXP_LOCUS13730</name>
</gene>
<evidence type="ECO:0000313" key="5">
    <source>
        <dbReference type="Proteomes" id="UP001642360"/>
    </source>
</evidence>
<feature type="compositionally biased region" description="Polar residues" evidence="2">
    <location>
        <begin position="136"/>
        <end position="153"/>
    </location>
</feature>
<dbReference type="InterPro" id="IPR044661">
    <property type="entry name" value="MED15a/b/c-like"/>
</dbReference>
<dbReference type="AlphaFoldDB" id="A0ABC8RLR3"/>
<dbReference type="PRINTS" id="PR01551">
    <property type="entry name" value="SPO11HOMOLOG"/>
</dbReference>
<sequence length="937" mass="103510">MTVVTQQLQQQSQISQQHPFKQQVQNQLLKKDFNQGVISCANVQTENQRTTFSTPQMQSPRQTVMKTPSVMHLSLGQSVPLPGLPQNQQYSVRQSKQPLLEQDPQSLRKQQQPQQAPVNNQEVPLLRQLMLPPEQQQQFMGQLPDSTDIQLDQSKGKQKCAFDMQHQKLLVHNDHSTPHPQQLGQQSNTSRSNGAQSVTLDSICEARQENDDDLQEEVYQKVTAMRDIYFPKLREAHKKFLHLARSSQVNSLPEQEKTAHLERFKKIANAFKYYGTFLHLPKNKLSTDHKRMVDVIEKKIIDFLKFAGPEKSSSSLRQHVPQPLVQLSQMSMLPQSQNPQGDPCGNQINPHFQLNNSCSKIEMQKNNVTSLQQSAILSDTTTSPQTIMNLQQPCRNLDGEQGIGFSSFIKYSASDPQPNTVLSQSLQNINPFESHTMLQSMHLKSQNDQQPIKAQDAKKQLQQCNQTHVHQMNEIDNQKVIQSMDVKGQVLLQYPLAGHHSMNNHHQVKSESPSPLSSPQLLQAEASLQIPQHSSTYVDQKNLQRSLEKAGTPFPSLDLSAPVPSPSSSLSPSSIKWNSEKLTSSICSLSNYASIGLQQTTDGAASATPLLIPTPGSSASPLLALCNDLDGNHNSILPTDGCDSSVSKQPFQRLLKAVRSMSHEALSASVGGMESVVSIVERTAGSTPGDGSRMAVGEDLVAMTNCHLQGRNYTMPVGIAGRKRARCYTIEVPSNTVSSVSSINDSVKLLTSYEASDLESTATSYSKRPRTEVNYSLLEEIKEINRKLIETVVDINAEDVNSMVATSVTEGSEGTIVKCSYSPVAVSPKLNSQDASLKLVPIKPLQLLVPTNYPSCSPIFLEKLSAETSTGDDDLSAKAKSKLDVSLRTLRQPMSLGEIAKTWDACARTVFSEYAQQHGGGNFSSRYGTWKNCLTDA</sequence>
<keyword evidence="1" id="KW-0539">Nucleus</keyword>
<name>A0ABC8RLR3_9AQUA</name>
<evidence type="ECO:0000259" key="3">
    <source>
        <dbReference type="Pfam" id="PF21539"/>
    </source>
</evidence>
<evidence type="ECO:0000256" key="2">
    <source>
        <dbReference type="SAM" id="MobiDB-lite"/>
    </source>
</evidence>
<dbReference type="PANTHER" id="PTHR33137:SF37">
    <property type="entry name" value="MEDIATOR COMPLEX SUBUNIT 15 KIX DOMAIN-CONTAINING PROTEIN"/>
    <property type="match status" value="1"/>
</dbReference>
<feature type="compositionally biased region" description="Polar residues" evidence="2">
    <location>
        <begin position="178"/>
        <end position="197"/>
    </location>
</feature>
<evidence type="ECO:0000256" key="1">
    <source>
        <dbReference type="ARBA" id="ARBA00023242"/>
    </source>
</evidence>
<dbReference type="InterPro" id="IPR048386">
    <property type="entry name" value="Med15_C"/>
</dbReference>
<dbReference type="InterPro" id="IPR013048">
    <property type="entry name" value="Meiotic_Spo11"/>
</dbReference>
<feature type="region of interest" description="Disordered" evidence="2">
    <location>
        <begin position="174"/>
        <end position="197"/>
    </location>
</feature>
<dbReference type="EMBL" id="CAUOFW020001514">
    <property type="protein sequence ID" value="CAK9145910.1"/>
    <property type="molecule type" value="Genomic_DNA"/>
</dbReference>
<accession>A0ABC8RLR3</accession>
<proteinExistence type="predicted"/>
<protein>
    <recommendedName>
        <fullName evidence="3">ARC105/Med15 mediator subunit C-terminal domain-containing protein</fullName>
    </recommendedName>
</protein>